<organism evidence="1 2">
    <name type="scientific">Anaerobiospirillum thomasii</name>
    <dbReference type="NCBI Taxonomy" id="179995"/>
    <lineage>
        <taxon>Bacteria</taxon>
        <taxon>Pseudomonadati</taxon>
        <taxon>Pseudomonadota</taxon>
        <taxon>Gammaproteobacteria</taxon>
        <taxon>Aeromonadales</taxon>
        <taxon>Succinivibrionaceae</taxon>
        <taxon>Anaerobiospirillum</taxon>
    </lineage>
</organism>
<dbReference type="AlphaFoldDB" id="A0A2X0WQA3"/>
<dbReference type="RefSeq" id="WP_113742959.1">
    <property type="nucleotide sequence ID" value="NZ_UAPV01000001.1"/>
</dbReference>
<name>A0A2X0WQA3_9GAMM</name>
<evidence type="ECO:0000313" key="2">
    <source>
        <dbReference type="Proteomes" id="UP000250086"/>
    </source>
</evidence>
<evidence type="ECO:0008006" key="3">
    <source>
        <dbReference type="Google" id="ProtNLM"/>
    </source>
</evidence>
<evidence type="ECO:0000313" key="1">
    <source>
        <dbReference type="EMBL" id="SPT68732.1"/>
    </source>
</evidence>
<dbReference type="SMART" id="SM00671">
    <property type="entry name" value="SEL1"/>
    <property type="match status" value="2"/>
</dbReference>
<protein>
    <recommendedName>
        <fullName evidence="3">Sel1 repeat</fullName>
    </recommendedName>
</protein>
<accession>A0A2X0WQA3</accession>
<keyword evidence="2" id="KW-1185">Reference proteome</keyword>
<gene>
    <name evidence="1" type="ORF">NCTC13093_00071</name>
</gene>
<dbReference type="InterPro" id="IPR006597">
    <property type="entry name" value="Sel1-like"/>
</dbReference>
<reference evidence="1 2" key="1">
    <citation type="submission" date="2018-06" db="EMBL/GenBank/DDBJ databases">
        <authorList>
            <consortium name="Pathogen Informatics"/>
            <person name="Doyle S."/>
        </authorList>
    </citation>
    <scope>NUCLEOTIDE SEQUENCE [LARGE SCALE GENOMIC DNA]</scope>
    <source>
        <strain evidence="1 2">NCTC13093</strain>
    </source>
</reference>
<dbReference type="Proteomes" id="UP000250086">
    <property type="component" value="Unassembled WGS sequence"/>
</dbReference>
<proteinExistence type="predicted"/>
<sequence length="979" mass="111876">MANLNKPLNFFEKNGFYKSDITYGDLKLNFMDLERQLLEIDSDYQKGSCIDISADKASSILNSLLHDSNLRKNDILYDDKVQFMAYVTYYKNRSKKNLKRLTSLINDGCAFILEELPGSEHMASRVESISSSTAYQEYIPPLYDLTEFRDFMKHIASDEIKDDDALLRPLSDFLYIQSSPMTHESAPSIASCAAMRMAYFLSKAQISPFIFKNLLPLLDTQANSMSYAQDRRHGAKQKHFYNIKKLFTFLASLKQCQYSEEILPFVGMSAQSCMYIAQACFSGDFLPKDPHAGRMWLRMSALQGHPLAYYYDVIVNNSMDYNLSGSNTNFIDELFFAYNLCINQSYASVSFEEQIELEDGTVIEVEEYLLYNALTALAKRCHLQFITERAVSEDLNVYDYGIFVIEGFKKMMLERKRRFAAPLFILCSLTYEDLPILDQGFIMALLEAVHTVDEDDEEISVFDKILSILHKALQVAVIEGDIFSCRVLVDQNEAIAQKFAATYEKSIYIRALQLLVENFDAGAVNTLLRLCNDSEELKVKCADTLNFIHDHIHDDLQSPIVDVFHINDGAGFDFAPHHIYLLTQLQNMYYVMAKKVTKDDIASTLLRLGSDCMDKRCQDELERLKAQGRYKPVAYIRVLDDIVKDADKDAMCANFMAKVYSEGNLLPRNMALACHYHYLSYKLGSDESLGVLRNLSYSSHSDFQRYALSHSQMLCDVIALRWRFVGAELNIDCSVLAGHIKKLIRAIYKKDGPFERYLHTIYSQDSDNLLTATVDFLFENNALTKRDISLLSALAEKVSLSFIPMNYAVCQSLFCFNDFSSFEIESYLNSKSGYALKENDIHLYMTYMSSFFVLGFSAMFLDYNLDDSAPAPEILKGNLELLHLIAKNRHEFRLNYSSFFYFMLYRIALRSHVIAPDAALANKFLQLAGNRQSNLSILYEDQDLRVFSSKLNVKAFCACLEGENCAGKSKEVYISKVAQ</sequence>
<dbReference type="EMBL" id="UAPV01000001">
    <property type="protein sequence ID" value="SPT68732.1"/>
    <property type="molecule type" value="Genomic_DNA"/>
</dbReference>